<evidence type="ECO:0000256" key="1">
    <source>
        <dbReference type="ARBA" id="ARBA00022857"/>
    </source>
</evidence>
<dbReference type="InterPro" id="IPR013154">
    <property type="entry name" value="ADH-like_N"/>
</dbReference>
<dbReference type="Proteomes" id="UP000577891">
    <property type="component" value="Unassembled WGS sequence"/>
</dbReference>
<keyword evidence="1" id="KW-0521">NADP</keyword>
<dbReference type="SUPFAM" id="SSF51735">
    <property type="entry name" value="NAD(P)-binding Rossmann-fold domains"/>
    <property type="match status" value="1"/>
</dbReference>
<dbReference type="PANTHER" id="PTHR44154">
    <property type="entry name" value="QUINONE OXIDOREDUCTASE"/>
    <property type="match status" value="1"/>
</dbReference>
<dbReference type="InterPro" id="IPR051603">
    <property type="entry name" value="Zinc-ADH_QOR/CCCR"/>
</dbReference>
<dbReference type="Pfam" id="PF08240">
    <property type="entry name" value="ADH_N"/>
    <property type="match status" value="1"/>
</dbReference>
<dbReference type="InterPro" id="IPR011032">
    <property type="entry name" value="GroES-like_sf"/>
</dbReference>
<dbReference type="RefSeq" id="WP_182980258.1">
    <property type="nucleotide sequence ID" value="NZ_BAABGB010000020.1"/>
</dbReference>
<dbReference type="InterPro" id="IPR020843">
    <property type="entry name" value="ER"/>
</dbReference>
<dbReference type="InterPro" id="IPR013149">
    <property type="entry name" value="ADH-like_C"/>
</dbReference>
<protein>
    <submittedName>
        <fullName evidence="3">NADP-dependent oxidoreductase</fullName>
    </submittedName>
</protein>
<dbReference type="AlphaFoldDB" id="A0A7W4J2Z5"/>
<dbReference type="EMBL" id="JABEQE010000020">
    <property type="protein sequence ID" value="MBB2173765.1"/>
    <property type="molecule type" value="Genomic_DNA"/>
</dbReference>
<dbReference type="CDD" id="cd05289">
    <property type="entry name" value="MDR_like_2"/>
    <property type="match status" value="1"/>
</dbReference>
<dbReference type="SMART" id="SM00829">
    <property type="entry name" value="PKS_ER"/>
    <property type="match status" value="1"/>
</dbReference>
<evidence type="ECO:0000313" key="4">
    <source>
        <dbReference type="Proteomes" id="UP000577891"/>
    </source>
</evidence>
<proteinExistence type="predicted"/>
<organism evidence="3 4">
    <name type="scientific">Gluconacetobacter asukensis</name>
    <dbReference type="NCBI Taxonomy" id="1017181"/>
    <lineage>
        <taxon>Bacteria</taxon>
        <taxon>Pseudomonadati</taxon>
        <taxon>Pseudomonadota</taxon>
        <taxon>Alphaproteobacteria</taxon>
        <taxon>Acetobacterales</taxon>
        <taxon>Acetobacteraceae</taxon>
        <taxon>Gluconacetobacter</taxon>
    </lineage>
</organism>
<reference evidence="3 4" key="1">
    <citation type="submission" date="2020-04" db="EMBL/GenBank/DDBJ databases">
        <title>Description of novel Gluconacetobacter.</title>
        <authorList>
            <person name="Sombolestani A."/>
        </authorList>
    </citation>
    <scope>NUCLEOTIDE SEQUENCE [LARGE SCALE GENOMIC DNA]</scope>
    <source>
        <strain evidence="3 4">LMG 27724</strain>
    </source>
</reference>
<evidence type="ECO:0000259" key="2">
    <source>
        <dbReference type="SMART" id="SM00829"/>
    </source>
</evidence>
<dbReference type="Pfam" id="PF00107">
    <property type="entry name" value="ADH_zinc_N"/>
    <property type="match status" value="1"/>
</dbReference>
<dbReference type="Gene3D" id="3.40.50.720">
    <property type="entry name" value="NAD(P)-binding Rossmann-like Domain"/>
    <property type="match status" value="1"/>
</dbReference>
<feature type="domain" description="Enoyl reductase (ER)" evidence="2">
    <location>
        <begin position="10"/>
        <end position="303"/>
    </location>
</feature>
<dbReference type="PANTHER" id="PTHR44154:SF1">
    <property type="entry name" value="QUINONE OXIDOREDUCTASE"/>
    <property type="match status" value="1"/>
</dbReference>
<accession>A0A7W4J2Z5</accession>
<gene>
    <name evidence="3" type="ORF">HLH35_16855</name>
</gene>
<evidence type="ECO:0000313" key="3">
    <source>
        <dbReference type="EMBL" id="MBB2173765.1"/>
    </source>
</evidence>
<dbReference type="SUPFAM" id="SSF50129">
    <property type="entry name" value="GroES-like"/>
    <property type="match status" value="1"/>
</dbReference>
<name>A0A7W4J2Z5_9PROT</name>
<keyword evidence="4" id="KW-1185">Reference proteome</keyword>
<dbReference type="GO" id="GO:0016491">
    <property type="term" value="F:oxidoreductase activity"/>
    <property type="evidence" value="ECO:0007669"/>
    <property type="project" value="InterPro"/>
</dbReference>
<dbReference type="Gene3D" id="3.90.180.10">
    <property type="entry name" value="Medium-chain alcohol dehydrogenases, catalytic domain"/>
    <property type="match status" value="1"/>
</dbReference>
<dbReference type="InterPro" id="IPR036291">
    <property type="entry name" value="NAD(P)-bd_dom_sf"/>
</dbReference>
<comment type="caution">
    <text evidence="3">The sequence shown here is derived from an EMBL/GenBank/DDBJ whole genome shotgun (WGS) entry which is preliminary data.</text>
</comment>
<sequence length="309" mass="32079">MKGVSYKRFGGSEVLEYGELPEPKLSQNAVIVRMMAAAINPADVALQAGFGESFMETWFPVVPGWDLAGIVERVGAGVIEFQPGDEVIAYTHQEILHSGTYAELVSVPVERLWRKPRNASWGEAAGLPLAGLTAYRSVVDTLRVSDADVVLVLGASGAVGSLATQLAVGSGATVIGSASVSHQNYVTSIGALPIQYGDDVAEQVRKHAPAGVTAIVDCAGHGSLATAMAVAIPGARVCSIADGGPGVTTVFARPDTRILARLVDLVEAGSLNVKVAVSFALADAAIAQDALKERSRQPGKIVLVPDITR</sequence>